<organism evidence="1 2">
    <name type="scientific">Paenibacillus silvae</name>
    <dbReference type="NCBI Taxonomy" id="1325358"/>
    <lineage>
        <taxon>Bacteria</taxon>
        <taxon>Bacillati</taxon>
        <taxon>Bacillota</taxon>
        <taxon>Bacilli</taxon>
        <taxon>Bacillales</taxon>
        <taxon>Paenibacillaceae</taxon>
        <taxon>Paenibacillus</taxon>
    </lineage>
</organism>
<proteinExistence type="predicted"/>
<gene>
    <name evidence="1" type="ORF">GCM10008014_00490</name>
</gene>
<comment type="caution">
    <text evidence="1">The sequence shown here is derived from an EMBL/GenBank/DDBJ whole genome shotgun (WGS) entry which is preliminary data.</text>
</comment>
<evidence type="ECO:0000313" key="1">
    <source>
        <dbReference type="EMBL" id="GGH41143.1"/>
    </source>
</evidence>
<protein>
    <submittedName>
        <fullName evidence="1">Uncharacterized protein</fullName>
    </submittedName>
</protein>
<reference evidence="2" key="1">
    <citation type="journal article" date="2019" name="Int. J. Syst. Evol. Microbiol.">
        <title>The Global Catalogue of Microorganisms (GCM) 10K type strain sequencing project: providing services to taxonomists for standard genome sequencing and annotation.</title>
        <authorList>
            <consortium name="The Broad Institute Genomics Platform"/>
            <consortium name="The Broad Institute Genome Sequencing Center for Infectious Disease"/>
            <person name="Wu L."/>
            <person name="Ma J."/>
        </authorList>
    </citation>
    <scope>NUCLEOTIDE SEQUENCE [LARGE SCALE GENOMIC DNA]</scope>
    <source>
        <strain evidence="2">CGMCC 1.12770</strain>
    </source>
</reference>
<name>A0ABQ1YWN4_9BACL</name>
<keyword evidence="2" id="KW-1185">Reference proteome</keyword>
<accession>A0ABQ1YWN4</accession>
<dbReference type="Proteomes" id="UP000652153">
    <property type="component" value="Unassembled WGS sequence"/>
</dbReference>
<sequence>MWSDEYENVYGRYDEFNSEEEFVTTATKEYSKLTGEKYELADVRLQTFLHYNIAIEADMLVPMTLMNVNIMNWYTAKVIVI</sequence>
<dbReference type="EMBL" id="BMFU01000001">
    <property type="protein sequence ID" value="GGH41143.1"/>
    <property type="molecule type" value="Genomic_DNA"/>
</dbReference>
<evidence type="ECO:0000313" key="2">
    <source>
        <dbReference type="Proteomes" id="UP000652153"/>
    </source>
</evidence>